<keyword evidence="2" id="KW-1133">Transmembrane helix</keyword>
<comment type="caution">
    <text evidence="3">The sequence shown here is derived from an EMBL/GenBank/DDBJ whole genome shotgun (WGS) entry which is preliminary data.</text>
</comment>
<accession>A0A2T6AZL1</accession>
<proteinExistence type="predicted"/>
<evidence type="ECO:0000313" key="4">
    <source>
        <dbReference type="Proteomes" id="UP000244069"/>
    </source>
</evidence>
<feature type="region of interest" description="Disordered" evidence="1">
    <location>
        <begin position="63"/>
        <end position="85"/>
    </location>
</feature>
<name>A0A2T6AZL1_9RHOB</name>
<dbReference type="EMBL" id="QBKN01000007">
    <property type="protein sequence ID" value="PTX49213.1"/>
    <property type="molecule type" value="Genomic_DNA"/>
</dbReference>
<evidence type="ECO:0000313" key="3">
    <source>
        <dbReference type="EMBL" id="PTX49213.1"/>
    </source>
</evidence>
<feature type="transmembrane region" description="Helical" evidence="2">
    <location>
        <begin position="27"/>
        <end position="52"/>
    </location>
</feature>
<keyword evidence="2" id="KW-0812">Transmembrane</keyword>
<reference evidence="3 4" key="1">
    <citation type="submission" date="2018-04" db="EMBL/GenBank/DDBJ databases">
        <title>Genomic Encyclopedia of Archaeal and Bacterial Type Strains, Phase II (KMG-II): from individual species to whole genera.</title>
        <authorList>
            <person name="Goeker M."/>
        </authorList>
    </citation>
    <scope>NUCLEOTIDE SEQUENCE [LARGE SCALE GENOMIC DNA]</scope>
    <source>
        <strain evidence="3 4">DSM 29329</strain>
    </source>
</reference>
<keyword evidence="2" id="KW-0472">Membrane</keyword>
<keyword evidence="4" id="KW-1185">Reference proteome</keyword>
<dbReference type="RefSeq" id="WP_107975475.1">
    <property type="nucleotide sequence ID" value="NZ_BMEZ01000007.1"/>
</dbReference>
<gene>
    <name evidence="3" type="ORF">C8N44_10753</name>
</gene>
<sequence length="85" mass="8981">MIRVLLPLSLLAGPALAGPYDHMGGWVHGWGLMMLSPVLWLLLLGLLVVAVIRVARGSHGAQAHAASVQEQPERDARLVRGGKGA</sequence>
<evidence type="ECO:0000256" key="1">
    <source>
        <dbReference type="SAM" id="MobiDB-lite"/>
    </source>
</evidence>
<evidence type="ECO:0000256" key="2">
    <source>
        <dbReference type="SAM" id="Phobius"/>
    </source>
</evidence>
<dbReference type="Proteomes" id="UP000244069">
    <property type="component" value="Unassembled WGS sequence"/>
</dbReference>
<dbReference type="AlphaFoldDB" id="A0A2T6AZL1"/>
<organism evidence="3 4">
    <name type="scientific">Allosediminivita pacifica</name>
    <dbReference type="NCBI Taxonomy" id="1267769"/>
    <lineage>
        <taxon>Bacteria</taxon>
        <taxon>Pseudomonadati</taxon>
        <taxon>Pseudomonadota</taxon>
        <taxon>Alphaproteobacteria</taxon>
        <taxon>Rhodobacterales</taxon>
        <taxon>Paracoccaceae</taxon>
        <taxon>Allosediminivita</taxon>
    </lineage>
</organism>
<protein>
    <submittedName>
        <fullName evidence="3">Uncharacterized protein</fullName>
    </submittedName>
</protein>